<protein>
    <recommendedName>
        <fullName evidence="7">Large ribosomal subunit protein bL32m</fullName>
    </recommendedName>
</protein>
<keyword evidence="3" id="KW-0809">Transit peptide</keyword>
<dbReference type="HOGENOM" id="CLU_2054094_0_0_1"/>
<dbReference type="GeneID" id="8627592"/>
<comment type="caution">
    <text evidence="9">The sequence shown here is derived from an EMBL/GenBank/DDBJ whole genome shotgun (WGS) entry which is preliminary data.</text>
</comment>
<keyword evidence="4" id="KW-0689">Ribosomal protein</keyword>
<organism evidence="9 10">
    <name type="scientific">Dictyostelium discoideum</name>
    <name type="common">Social amoeba</name>
    <dbReference type="NCBI Taxonomy" id="44689"/>
    <lineage>
        <taxon>Eukaryota</taxon>
        <taxon>Amoebozoa</taxon>
        <taxon>Evosea</taxon>
        <taxon>Eumycetozoa</taxon>
        <taxon>Dictyostelia</taxon>
        <taxon>Dictyosteliales</taxon>
        <taxon>Dictyosteliaceae</taxon>
        <taxon>Dictyostelium</taxon>
    </lineage>
</organism>
<sequence>MQRSLLGSLLINGGKKFSTPVTPFKQNNCIIPSQPLFKQATQQQQILPSTENENKMEIPTEEGEMELTAVPKKRVSYTRNRKRNSSKKHENIHNITICQKCSTPKLRHNLCYVCLRKNSV</sequence>
<reference evidence="9 10" key="1">
    <citation type="journal article" date="2005" name="Nature">
        <title>The genome of the social amoeba Dictyostelium discoideum.</title>
        <authorList>
            <consortium name="The Dictyostelium discoideum Sequencing Consortium"/>
            <person name="Eichinger L."/>
            <person name="Pachebat J.A."/>
            <person name="Glockner G."/>
            <person name="Rajandream M.A."/>
            <person name="Sucgang R."/>
            <person name="Berriman M."/>
            <person name="Song J."/>
            <person name="Olsen R."/>
            <person name="Szafranski K."/>
            <person name="Xu Q."/>
            <person name="Tunggal B."/>
            <person name="Kummerfeld S."/>
            <person name="Madera M."/>
            <person name="Konfortov B.A."/>
            <person name="Rivero F."/>
            <person name="Bankier A.T."/>
            <person name="Lehmann R."/>
            <person name="Hamlin N."/>
            <person name="Davies R."/>
            <person name="Gaudet P."/>
            <person name="Fey P."/>
            <person name="Pilcher K."/>
            <person name="Chen G."/>
            <person name="Saunders D."/>
            <person name="Sodergren E."/>
            <person name="Davis P."/>
            <person name="Kerhornou A."/>
            <person name="Nie X."/>
            <person name="Hall N."/>
            <person name="Anjard C."/>
            <person name="Hemphill L."/>
            <person name="Bason N."/>
            <person name="Farbrother P."/>
            <person name="Desany B."/>
            <person name="Just E."/>
            <person name="Morio T."/>
            <person name="Rost R."/>
            <person name="Churcher C."/>
            <person name="Cooper J."/>
            <person name="Haydock S."/>
            <person name="van Driessche N."/>
            <person name="Cronin A."/>
            <person name="Goodhead I."/>
            <person name="Muzny D."/>
            <person name="Mourier T."/>
            <person name="Pain A."/>
            <person name="Lu M."/>
            <person name="Harper D."/>
            <person name="Lindsay R."/>
            <person name="Hauser H."/>
            <person name="James K."/>
            <person name="Quiles M."/>
            <person name="Madan Babu M."/>
            <person name="Saito T."/>
            <person name="Buchrieser C."/>
            <person name="Wardroper A."/>
            <person name="Felder M."/>
            <person name="Thangavelu M."/>
            <person name="Johnson D."/>
            <person name="Knights A."/>
            <person name="Loulseged H."/>
            <person name="Mungall K."/>
            <person name="Oliver K."/>
            <person name="Price C."/>
            <person name="Quail M.A."/>
            <person name="Urushihara H."/>
            <person name="Hernandez J."/>
            <person name="Rabbinowitsch E."/>
            <person name="Steffen D."/>
            <person name="Sanders M."/>
            <person name="Ma J."/>
            <person name="Kohara Y."/>
            <person name="Sharp S."/>
            <person name="Simmonds M."/>
            <person name="Spiegler S."/>
            <person name="Tivey A."/>
            <person name="Sugano S."/>
            <person name="White B."/>
            <person name="Walker D."/>
            <person name="Woodward J."/>
            <person name="Winckler T."/>
            <person name="Tanaka Y."/>
            <person name="Shaulsky G."/>
            <person name="Schleicher M."/>
            <person name="Weinstock G."/>
            <person name="Rosenthal A."/>
            <person name="Cox E.C."/>
            <person name="Chisholm R.L."/>
            <person name="Gibbs R."/>
            <person name="Loomis W.F."/>
            <person name="Platzer M."/>
            <person name="Kay R.R."/>
            <person name="Williams J."/>
            <person name="Dear P.H."/>
            <person name="Noegel A.A."/>
            <person name="Barrell B."/>
            <person name="Kuspa A."/>
        </authorList>
    </citation>
    <scope>NUCLEOTIDE SEQUENCE [LARGE SCALE GENOMIC DNA]</scope>
    <source>
        <strain evidence="9 10">AX4</strain>
    </source>
</reference>
<evidence type="ECO:0000313" key="9">
    <source>
        <dbReference type="EMBL" id="EAL62276.1"/>
    </source>
</evidence>
<keyword evidence="10" id="KW-1185">Reference proteome</keyword>
<dbReference type="InterPro" id="IPR011332">
    <property type="entry name" value="Ribosomal_zn-bd"/>
</dbReference>
<dbReference type="RefSeq" id="XP_635786.1">
    <property type="nucleotide sequence ID" value="XM_630694.1"/>
</dbReference>
<dbReference type="InterPro" id="IPR002677">
    <property type="entry name" value="Ribosomal_bL32"/>
</dbReference>
<evidence type="ECO:0000256" key="6">
    <source>
        <dbReference type="ARBA" id="ARBA00023274"/>
    </source>
</evidence>
<dbReference type="PaxDb" id="44689-DDB0188825"/>
<dbReference type="dictyBase" id="DDB_G0290299"/>
<comment type="subcellular location">
    <subcellularLocation>
        <location evidence="1">Mitochondrion</location>
    </subcellularLocation>
</comment>
<dbReference type="FunCoup" id="Q54G97">
    <property type="interactions" value="1"/>
</dbReference>
<dbReference type="Reactome" id="R-DDI-9837999">
    <property type="pathway name" value="Mitochondrial protein degradation"/>
</dbReference>
<dbReference type="GO" id="GO:0006412">
    <property type="term" value="P:translation"/>
    <property type="evidence" value="ECO:0007669"/>
    <property type="project" value="InterPro"/>
</dbReference>
<evidence type="ECO:0000256" key="2">
    <source>
        <dbReference type="ARBA" id="ARBA00008560"/>
    </source>
</evidence>
<dbReference type="Pfam" id="PF01783">
    <property type="entry name" value="Ribosomal_L32p"/>
    <property type="match status" value="1"/>
</dbReference>
<dbReference type="eggNOG" id="ENOG502RIB9">
    <property type="taxonomic scope" value="Eukaryota"/>
</dbReference>
<dbReference type="EMBL" id="AAFI02000162">
    <property type="protein sequence ID" value="EAL62276.1"/>
    <property type="molecule type" value="Genomic_DNA"/>
</dbReference>
<gene>
    <name evidence="9" type="ORF">DDB_G0290299</name>
</gene>
<comment type="similarity">
    <text evidence="2">Belongs to the bacterial ribosomal protein bL32 family.</text>
</comment>
<keyword evidence="6" id="KW-0687">Ribonucleoprotein</keyword>
<evidence type="ECO:0000256" key="8">
    <source>
        <dbReference type="SAM" id="MobiDB-lite"/>
    </source>
</evidence>
<evidence type="ECO:0000256" key="5">
    <source>
        <dbReference type="ARBA" id="ARBA00023128"/>
    </source>
</evidence>
<name>Q54G97_DICDI</name>
<evidence type="ECO:0000256" key="4">
    <source>
        <dbReference type="ARBA" id="ARBA00022980"/>
    </source>
</evidence>
<dbReference type="OMA" id="HYTICSK"/>
<proteinExistence type="inferred from homology"/>
<evidence type="ECO:0000313" key="10">
    <source>
        <dbReference type="Proteomes" id="UP000002195"/>
    </source>
</evidence>
<evidence type="ECO:0000256" key="7">
    <source>
        <dbReference type="ARBA" id="ARBA00039935"/>
    </source>
</evidence>
<evidence type="ECO:0000256" key="1">
    <source>
        <dbReference type="ARBA" id="ARBA00004173"/>
    </source>
</evidence>
<accession>Q54G97</accession>
<dbReference type="KEGG" id="ddi:DDB_G0290299"/>
<dbReference type="VEuPathDB" id="AmoebaDB:DDB_G0290299"/>
<evidence type="ECO:0000256" key="3">
    <source>
        <dbReference type="ARBA" id="ARBA00022946"/>
    </source>
</evidence>
<dbReference type="Proteomes" id="UP000002195">
    <property type="component" value="Unassembled WGS sequence"/>
</dbReference>
<keyword evidence="5" id="KW-0496">Mitochondrion</keyword>
<dbReference type="SMR" id="Q54G97"/>
<dbReference type="NCBIfam" id="TIGR01031">
    <property type="entry name" value="rpmF_bact"/>
    <property type="match status" value="1"/>
</dbReference>
<dbReference type="SUPFAM" id="SSF57829">
    <property type="entry name" value="Zn-binding ribosomal proteins"/>
    <property type="match status" value="1"/>
</dbReference>
<dbReference type="PANTHER" id="PTHR21026:SF2">
    <property type="entry name" value="LARGE RIBOSOMAL SUBUNIT PROTEIN BL32M"/>
    <property type="match status" value="1"/>
</dbReference>
<dbReference type="AlphaFoldDB" id="Q54G97"/>
<dbReference type="GO" id="GO:0003735">
    <property type="term" value="F:structural constituent of ribosome"/>
    <property type="evidence" value="ECO:0000318"/>
    <property type="project" value="GO_Central"/>
</dbReference>
<dbReference type="PANTHER" id="PTHR21026">
    <property type="entry name" value="39S RIBOSOMAL PROTEIN L32, MITOCHONDRIAL"/>
    <property type="match status" value="1"/>
</dbReference>
<feature type="region of interest" description="Disordered" evidence="8">
    <location>
        <begin position="43"/>
        <end position="68"/>
    </location>
</feature>
<dbReference type="GO" id="GO:0005762">
    <property type="term" value="C:mitochondrial large ribosomal subunit"/>
    <property type="evidence" value="ECO:0000318"/>
    <property type="project" value="GO_Central"/>
</dbReference>
<dbReference type="InParanoid" id="Q54G97"/>
<dbReference type="InterPro" id="IPR051991">
    <property type="entry name" value="Mitoribosomal_protein_bL32"/>
</dbReference>